<evidence type="ECO:0000313" key="2">
    <source>
        <dbReference type="EMBL" id="MBP3951477.1"/>
    </source>
</evidence>
<dbReference type="InterPro" id="IPR050404">
    <property type="entry name" value="Heme-degrading_MO"/>
</dbReference>
<dbReference type="Pfam" id="PF03992">
    <property type="entry name" value="ABM"/>
    <property type="match status" value="1"/>
</dbReference>
<evidence type="ECO:0000259" key="1">
    <source>
        <dbReference type="PROSITE" id="PS51725"/>
    </source>
</evidence>
<dbReference type="AlphaFoldDB" id="A0A941APH0"/>
<keyword evidence="2" id="KW-0560">Oxidoreductase</keyword>
<dbReference type="InterPro" id="IPR007138">
    <property type="entry name" value="ABM_dom"/>
</dbReference>
<dbReference type="PROSITE" id="PS51725">
    <property type="entry name" value="ABM"/>
    <property type="match status" value="1"/>
</dbReference>
<keyword evidence="2" id="KW-0503">Monooxygenase</keyword>
<dbReference type="RefSeq" id="WP_210597154.1">
    <property type="nucleotide sequence ID" value="NZ_JAGKSQ010000003.1"/>
</dbReference>
<dbReference type="Proteomes" id="UP000678228">
    <property type="component" value="Unassembled WGS sequence"/>
</dbReference>
<protein>
    <submittedName>
        <fullName evidence="2">Antibiotic biosynthesis monooxygenase</fullName>
    </submittedName>
</protein>
<feature type="domain" description="ABM" evidence="1">
    <location>
        <begin position="2"/>
        <end position="90"/>
    </location>
</feature>
<dbReference type="InterPro" id="IPR011008">
    <property type="entry name" value="Dimeric_a/b-barrel"/>
</dbReference>
<reference evidence="2" key="1">
    <citation type="submission" date="2021-03" db="EMBL/GenBank/DDBJ databases">
        <title>Bacillus suaedae sp. nov., isolated from Suaeda aralocaspica.</title>
        <authorList>
            <person name="Lei R.F.R."/>
        </authorList>
    </citation>
    <scope>NUCLEOTIDE SEQUENCE</scope>
    <source>
        <strain evidence="2">YZJH907-2</strain>
    </source>
</reference>
<dbReference type="EMBL" id="JAGKSQ010000003">
    <property type="protein sequence ID" value="MBP3951477.1"/>
    <property type="molecule type" value="Genomic_DNA"/>
</dbReference>
<dbReference type="PANTHER" id="PTHR34474:SF4">
    <property type="entry name" value="HEME OXYGENASE (STAPHYLOBILIN-PRODUCING) 1"/>
    <property type="match status" value="1"/>
</dbReference>
<accession>A0A941APH0</accession>
<dbReference type="PANTHER" id="PTHR34474">
    <property type="entry name" value="SIGNAL TRANSDUCTION PROTEIN TRAP"/>
    <property type="match status" value="1"/>
</dbReference>
<name>A0A941APH0_9BACI</name>
<dbReference type="GO" id="GO:0004497">
    <property type="term" value="F:monooxygenase activity"/>
    <property type="evidence" value="ECO:0007669"/>
    <property type="project" value="UniProtKB-KW"/>
</dbReference>
<dbReference type="SUPFAM" id="SSF54909">
    <property type="entry name" value="Dimeric alpha+beta barrel"/>
    <property type="match status" value="1"/>
</dbReference>
<keyword evidence="3" id="KW-1185">Reference proteome</keyword>
<dbReference type="Gene3D" id="3.30.70.100">
    <property type="match status" value="1"/>
</dbReference>
<evidence type="ECO:0000313" key="3">
    <source>
        <dbReference type="Proteomes" id="UP000678228"/>
    </source>
</evidence>
<gene>
    <name evidence="2" type="ORF">J7W16_10040</name>
</gene>
<organism evidence="2 3">
    <name type="scientific">Halalkalibacter suaedae</name>
    <dbReference type="NCBI Taxonomy" id="2822140"/>
    <lineage>
        <taxon>Bacteria</taxon>
        <taxon>Bacillati</taxon>
        <taxon>Bacillota</taxon>
        <taxon>Bacilli</taxon>
        <taxon>Bacillales</taxon>
        <taxon>Bacillaceae</taxon>
        <taxon>Halalkalibacter</taxon>
    </lineage>
</organism>
<proteinExistence type="predicted"/>
<comment type="caution">
    <text evidence="2">The sequence shown here is derived from an EMBL/GenBank/DDBJ whole genome shotgun (WGS) entry which is preliminary data.</text>
</comment>
<sequence>MFIVHSTFRVPKEKANEVIEIYRNRSKLVDQAQGFRQFRLLQNSKKLGELTVQIEWDSKQDYLRWIRSEQFKQIHELEKNYPDQELANIIPEVHQYEVVAQ</sequence>